<dbReference type="Pfam" id="PF00400">
    <property type="entry name" value="WD40"/>
    <property type="match status" value="3"/>
</dbReference>
<dbReference type="PROSITE" id="PS50294">
    <property type="entry name" value="WD_REPEATS_REGION"/>
    <property type="match status" value="1"/>
</dbReference>
<evidence type="ECO:0000313" key="5">
    <source>
        <dbReference type="Proteomes" id="UP000551616"/>
    </source>
</evidence>
<evidence type="ECO:0000313" key="4">
    <source>
        <dbReference type="EMBL" id="MBA2113577.1"/>
    </source>
</evidence>
<comment type="caution">
    <text evidence="4">The sequence shown here is derived from an EMBL/GenBank/DDBJ whole genome shotgun (WGS) entry which is preliminary data.</text>
</comment>
<evidence type="ECO:0000256" key="1">
    <source>
        <dbReference type="ARBA" id="ARBA00022574"/>
    </source>
</evidence>
<dbReference type="PANTHER" id="PTHR19848">
    <property type="entry name" value="WD40 REPEAT PROTEIN"/>
    <property type="match status" value="1"/>
</dbReference>
<evidence type="ECO:0000256" key="2">
    <source>
        <dbReference type="ARBA" id="ARBA00022737"/>
    </source>
</evidence>
<organism evidence="4 5">
    <name type="scientific">Bremerella alba</name>
    <dbReference type="NCBI Taxonomy" id="980252"/>
    <lineage>
        <taxon>Bacteria</taxon>
        <taxon>Pseudomonadati</taxon>
        <taxon>Planctomycetota</taxon>
        <taxon>Planctomycetia</taxon>
        <taxon>Pirellulales</taxon>
        <taxon>Pirellulaceae</taxon>
        <taxon>Bremerella</taxon>
    </lineage>
</organism>
<dbReference type="PROSITE" id="PS50082">
    <property type="entry name" value="WD_REPEATS_2"/>
    <property type="match status" value="3"/>
</dbReference>
<dbReference type="InterPro" id="IPR015943">
    <property type="entry name" value="WD40/YVTN_repeat-like_dom_sf"/>
</dbReference>
<proteinExistence type="predicted"/>
<keyword evidence="1 3" id="KW-0853">WD repeat</keyword>
<dbReference type="RefSeq" id="WP_207395083.1">
    <property type="nucleotide sequence ID" value="NZ_JABRWO010000002.1"/>
</dbReference>
<dbReference type="InterPro" id="IPR001680">
    <property type="entry name" value="WD40_rpt"/>
</dbReference>
<feature type="repeat" description="WD" evidence="3">
    <location>
        <begin position="146"/>
        <end position="187"/>
    </location>
</feature>
<dbReference type="AlphaFoldDB" id="A0A7V8V283"/>
<dbReference type="InterPro" id="IPR036322">
    <property type="entry name" value="WD40_repeat_dom_sf"/>
</dbReference>
<dbReference type="EMBL" id="JABRWO010000002">
    <property type="protein sequence ID" value="MBA2113577.1"/>
    <property type="molecule type" value="Genomic_DNA"/>
</dbReference>
<keyword evidence="5" id="KW-1185">Reference proteome</keyword>
<protein>
    <submittedName>
        <fullName evidence="4">Uncharacterized protein</fullName>
    </submittedName>
</protein>
<keyword evidence="2" id="KW-0677">Repeat</keyword>
<accession>A0A7V8V283</accession>
<gene>
    <name evidence="4" type="ORF">HOV93_07260</name>
</gene>
<reference evidence="4 5" key="1">
    <citation type="submission" date="2020-05" db="EMBL/GenBank/DDBJ databases">
        <title>Bremerella alba sp. nov., a novel planctomycete isolated from the surface of the macroalga Fucus spiralis.</title>
        <authorList>
            <person name="Godinho O."/>
            <person name="Botelho R."/>
            <person name="Albuquerque L."/>
            <person name="Wiegand S."/>
            <person name="Da Costa M.S."/>
            <person name="Lobo-Da-Cunha A."/>
            <person name="Jogler C."/>
            <person name="Lage O.M."/>
        </authorList>
    </citation>
    <scope>NUCLEOTIDE SEQUENCE [LARGE SCALE GENOMIC DNA]</scope>
    <source>
        <strain evidence="4 5">FF15</strain>
    </source>
</reference>
<feature type="repeat" description="WD" evidence="3">
    <location>
        <begin position="59"/>
        <end position="90"/>
    </location>
</feature>
<dbReference type="Gene3D" id="2.130.10.10">
    <property type="entry name" value="YVTN repeat-like/Quinoprotein amine dehydrogenase"/>
    <property type="match status" value="3"/>
</dbReference>
<feature type="repeat" description="WD" evidence="3">
    <location>
        <begin position="111"/>
        <end position="145"/>
    </location>
</feature>
<name>A0A7V8V283_9BACT</name>
<dbReference type="Proteomes" id="UP000551616">
    <property type="component" value="Unassembled WGS sequence"/>
</dbReference>
<evidence type="ECO:0000256" key="3">
    <source>
        <dbReference type="PROSITE-ProRule" id="PRU00221"/>
    </source>
</evidence>
<dbReference type="SMART" id="SM00320">
    <property type="entry name" value="WD40"/>
    <property type="match status" value="6"/>
</dbReference>
<sequence>MADTSPTFDPTKIWESQSFEHDRILTVCAFSPCGKFAVAGAQHEDLQRWELSSGQRSPLTAHRSWVMALAFHPDGKRLLTGDYHGVVHCWAYADATPKPQWTIQDTGHGWVRDMAISPDGRHLLTTGIDTRVKLWSPEGGQAIHEFAGHEHHVFSLTVAPDSKTFYSGDLLGKVHHWDLASGKLLRTIDASALHERKDNYLSDVGGVKRLAISPDGKLLACSGMTDANGNTFCVGKAAVLLFDLATGKLKQTLRPKTKMDGPLEGLCFLSDGTIAAQGQLLHSATSIEFWKPDSATPYHVIKAPTGYSLHMHPDKLRLVSACYEANGRTGNGRNADKNEYVSNNGALKIYSLFEKPKEENATTKS</sequence>
<dbReference type="PANTHER" id="PTHR19848:SF8">
    <property type="entry name" value="F-BOX AND WD REPEAT DOMAIN CONTAINING 7"/>
    <property type="match status" value="1"/>
</dbReference>
<dbReference type="SUPFAM" id="SSF50978">
    <property type="entry name" value="WD40 repeat-like"/>
    <property type="match status" value="1"/>
</dbReference>